<name>A0A0G9HC95_9GAMM</name>
<keyword evidence="2" id="KW-1185">Reference proteome</keyword>
<dbReference type="AlphaFoldDB" id="A0A0G9HC95"/>
<reference evidence="2" key="1">
    <citation type="submission" date="2016-09" db="EMBL/GenBank/DDBJ databases">
        <authorList>
            <person name="Lysoe E."/>
        </authorList>
    </citation>
    <scope>NUCLEOTIDE SEQUENCE [LARGE SCALE GENOMIC DNA]</scope>
    <source>
        <strain evidence="2">LJ96T</strain>
    </source>
</reference>
<dbReference type="OrthoDB" id="6023294at2"/>
<dbReference type="PATRIC" id="fig|1440763.5.peg.1490"/>
<dbReference type="Proteomes" id="UP000182987">
    <property type="component" value="Chromosome"/>
</dbReference>
<dbReference type="STRING" id="1440763.BJI69_11010"/>
<gene>
    <name evidence="1" type="ORF">BJI69_11010</name>
</gene>
<dbReference type="RefSeq" id="WP_046967287.1">
    <property type="nucleotide sequence ID" value="NZ_CP017480.1"/>
</dbReference>
<evidence type="ECO:0000313" key="1">
    <source>
        <dbReference type="EMBL" id="APG04373.1"/>
    </source>
</evidence>
<protein>
    <submittedName>
        <fullName evidence="1">Uncharacterized protein</fullName>
    </submittedName>
</protein>
<dbReference type="KEGG" id="lrz:BJI69_11010"/>
<dbReference type="EMBL" id="CP017480">
    <property type="protein sequence ID" value="APG04373.1"/>
    <property type="molecule type" value="Genomic_DNA"/>
</dbReference>
<accession>A0A0G9HC95</accession>
<evidence type="ECO:0000313" key="2">
    <source>
        <dbReference type="Proteomes" id="UP000182987"/>
    </source>
</evidence>
<sequence>MLLTSWWLLVGVVGMYLYDATLLLYHNEVVLFERRDGSWSFSVGSDFELAGRHVYVPALLAPHRAELRLRWSSARVPSALTAPRGLRAWRIGVAASALPVTLVAMIFAVLPVVLLSNVLVLLGWMVAVYAAIAFAVFRVWRLRKVTGIGGKEFTGIASDALLCAPYSLDLVRKQGLHAAGRFDLVSTARRLLDAGERLRLAGAIRGRLQRQMDIEEAGSERHAQLTTYLQHIEGALA</sequence>
<organism evidence="1 2">
    <name type="scientific">Luteibacter rhizovicinus DSM 16549</name>
    <dbReference type="NCBI Taxonomy" id="1440763"/>
    <lineage>
        <taxon>Bacteria</taxon>
        <taxon>Pseudomonadati</taxon>
        <taxon>Pseudomonadota</taxon>
        <taxon>Gammaproteobacteria</taxon>
        <taxon>Lysobacterales</taxon>
        <taxon>Rhodanobacteraceae</taxon>
        <taxon>Luteibacter</taxon>
    </lineage>
</organism>
<proteinExistence type="predicted"/>